<dbReference type="GO" id="GO:0015630">
    <property type="term" value="C:microtubule cytoskeleton"/>
    <property type="evidence" value="ECO:0007669"/>
    <property type="project" value="InterPro"/>
</dbReference>
<name>A0A2D0RP89_ICTPU</name>
<feature type="compositionally biased region" description="Polar residues" evidence="6">
    <location>
        <begin position="181"/>
        <end position="190"/>
    </location>
</feature>
<comment type="subcellular location">
    <subcellularLocation>
        <location evidence="1">Cytoplasm</location>
        <location evidence="1">Cytoskeleton</location>
    </subcellularLocation>
</comment>
<keyword evidence="4" id="KW-0175">Coiled coil</keyword>
<dbReference type="AlphaFoldDB" id="A0A2D0RP89"/>
<dbReference type="InterPro" id="IPR008604">
    <property type="entry name" value="MAP7_fam"/>
</dbReference>
<feature type="compositionally biased region" description="Basic and acidic residues" evidence="6">
    <location>
        <begin position="126"/>
        <end position="167"/>
    </location>
</feature>
<evidence type="ECO:0000313" key="7">
    <source>
        <dbReference type="Proteomes" id="UP000221080"/>
    </source>
</evidence>
<evidence type="ECO:0000256" key="4">
    <source>
        <dbReference type="ARBA" id="ARBA00023054"/>
    </source>
</evidence>
<comment type="similarity">
    <text evidence="2">Belongs to the MAP7 family.</text>
</comment>
<dbReference type="Proteomes" id="UP000221080">
    <property type="component" value="Chromosome 9"/>
</dbReference>
<reference evidence="7" key="1">
    <citation type="journal article" date="2016" name="Nat. Commun.">
        <title>The channel catfish genome sequence provides insights into the evolution of scale formation in teleosts.</title>
        <authorList>
            <person name="Liu Z."/>
            <person name="Liu S."/>
            <person name="Yao J."/>
            <person name="Bao L."/>
            <person name="Zhang J."/>
            <person name="Li Y."/>
            <person name="Jiang C."/>
            <person name="Sun L."/>
            <person name="Wang R."/>
            <person name="Zhang Y."/>
            <person name="Zhou T."/>
            <person name="Zeng Q."/>
            <person name="Fu Q."/>
            <person name="Gao S."/>
            <person name="Li N."/>
            <person name="Koren S."/>
            <person name="Jiang Y."/>
            <person name="Zimin A."/>
            <person name="Xu P."/>
            <person name="Phillippy A.M."/>
            <person name="Geng X."/>
            <person name="Song L."/>
            <person name="Sun F."/>
            <person name="Li C."/>
            <person name="Wang X."/>
            <person name="Chen A."/>
            <person name="Jin Y."/>
            <person name="Yuan Z."/>
            <person name="Yang Y."/>
            <person name="Tan S."/>
            <person name="Peatman E."/>
            <person name="Lu J."/>
            <person name="Qin Z."/>
            <person name="Dunham R."/>
            <person name="Li Z."/>
            <person name="Sonstegard T."/>
            <person name="Feng J."/>
            <person name="Danzmann R.G."/>
            <person name="Schroeder S."/>
            <person name="Scheffler B."/>
            <person name="Duke M.V."/>
            <person name="Ballard L."/>
            <person name="Kucuktas H."/>
            <person name="Kaltenboeck L."/>
            <person name="Liu H."/>
            <person name="Armbruster J."/>
            <person name="Xie Y."/>
            <person name="Kirby M.L."/>
            <person name="Tian Y."/>
            <person name="Flanagan M.E."/>
            <person name="Mu W."/>
            <person name="Waldbieser G.C."/>
        </authorList>
    </citation>
    <scope>NUCLEOTIDE SEQUENCE [LARGE SCALE GENOMIC DNA]</scope>
    <source>
        <strain evidence="7">SDA103</strain>
    </source>
</reference>
<evidence type="ECO:0000313" key="8">
    <source>
        <dbReference type="RefSeq" id="XP_017331770.1"/>
    </source>
</evidence>
<feature type="region of interest" description="Disordered" evidence="6">
    <location>
        <begin position="236"/>
        <end position="546"/>
    </location>
</feature>
<feature type="compositionally biased region" description="Polar residues" evidence="6">
    <location>
        <begin position="51"/>
        <end position="64"/>
    </location>
</feature>
<dbReference type="Pfam" id="PF05672">
    <property type="entry name" value="MAP7"/>
    <property type="match status" value="1"/>
</dbReference>
<feature type="compositionally biased region" description="Basic residues" evidence="6">
    <location>
        <begin position="280"/>
        <end position="290"/>
    </location>
</feature>
<dbReference type="OrthoDB" id="8959344at2759"/>
<sequence>MPAPCMSLAGQQRNWRQAGKVTFPRLSILPEEDKMKGSNLDVKSKPEQKRASFSPSAQMSNLRRNGNAAAAAESHTLKVDERLRLARERREEHLKQLASREHSWLVREERARRYYEKHLEERRKKLEEQRQREERRRNAVEEKRRQRLKEERERYESVVQKTMERSQKAKQRSTQRRVCNPKNNTNAKRRSLSQWEINLVNRLQTPTISYLARSRSAICLSREEVVHICRRAVSCHTMSNSSPQKPGGASAHCKALRPGVKDGSHQTSGNKPGSNLERRERKKPHSHSARVKVSSTSGTENKTISSLTGLRLTPRVSPSQECLPALPEEENPRPESTVNSHRPQRDQPAAVCSHEDVGCDGLVREIPGSNRPPAAPGCPRTPNEPSVGTQSRPSAGTTDPEEASRLLAENRRQARLQREREEEERRHREETERRGREELALRRAEERARHEAEARCEEKRRREEEEERRKAEEEKAQKQREEERRLQQQKEEEEERQKLERETRFQREETERQERKKRLEEIMKRTRKTDAEMKPQLSSVPPNENVTSLRSLPLEEVIKLPSPAKGSMMSLANEEDILPAVAFKERRSIRTLTGLEEIQAHQRAEVI</sequence>
<dbReference type="PANTHER" id="PTHR15073">
    <property type="entry name" value="MICROTUBULE-ASSOCIATED PROTEIN"/>
    <property type="match status" value="1"/>
</dbReference>
<evidence type="ECO:0000256" key="6">
    <source>
        <dbReference type="SAM" id="MobiDB-lite"/>
    </source>
</evidence>
<accession>A0A2D0RP89</accession>
<organism evidence="7 8">
    <name type="scientific">Ictalurus punctatus</name>
    <name type="common">Channel catfish</name>
    <name type="synonym">Silurus punctatus</name>
    <dbReference type="NCBI Taxonomy" id="7998"/>
    <lineage>
        <taxon>Eukaryota</taxon>
        <taxon>Metazoa</taxon>
        <taxon>Chordata</taxon>
        <taxon>Craniata</taxon>
        <taxon>Vertebrata</taxon>
        <taxon>Euteleostomi</taxon>
        <taxon>Actinopterygii</taxon>
        <taxon>Neopterygii</taxon>
        <taxon>Teleostei</taxon>
        <taxon>Ostariophysi</taxon>
        <taxon>Siluriformes</taxon>
        <taxon>Ictaluridae</taxon>
        <taxon>Ictalurus</taxon>
    </lineage>
</organism>
<feature type="compositionally biased region" description="Basic and acidic residues" evidence="6">
    <location>
        <begin position="31"/>
        <end position="50"/>
    </location>
</feature>
<evidence type="ECO:0000256" key="5">
    <source>
        <dbReference type="ARBA" id="ARBA00023212"/>
    </source>
</evidence>
<feature type="region of interest" description="Disordered" evidence="6">
    <location>
        <begin position="126"/>
        <end position="190"/>
    </location>
</feature>
<protein>
    <submittedName>
        <fullName evidence="8">Ensconsin isoform X1</fullName>
    </submittedName>
</protein>
<feature type="compositionally biased region" description="Basic and acidic residues" evidence="6">
    <location>
        <begin position="402"/>
        <end position="533"/>
    </location>
</feature>
<dbReference type="GO" id="GO:0000226">
    <property type="term" value="P:microtubule cytoskeleton organization"/>
    <property type="evidence" value="ECO:0007669"/>
    <property type="project" value="InterPro"/>
</dbReference>
<keyword evidence="3" id="KW-0963">Cytoplasm</keyword>
<dbReference type="CTD" id="571393"/>
<feature type="compositionally biased region" description="Polar residues" evidence="6">
    <location>
        <begin position="383"/>
        <end position="397"/>
    </location>
</feature>
<feature type="region of interest" description="Disordered" evidence="6">
    <location>
        <begin position="29"/>
        <end position="75"/>
    </location>
</feature>
<dbReference type="PANTHER" id="PTHR15073:SF4">
    <property type="entry name" value="ENSCONSIN"/>
    <property type="match status" value="1"/>
</dbReference>
<feature type="compositionally biased region" description="Polar residues" evidence="6">
    <location>
        <begin position="293"/>
        <end position="308"/>
    </location>
</feature>
<dbReference type="RefSeq" id="XP_017331770.1">
    <property type="nucleotide sequence ID" value="XM_017476281.3"/>
</dbReference>
<evidence type="ECO:0000256" key="2">
    <source>
        <dbReference type="ARBA" id="ARBA00007525"/>
    </source>
</evidence>
<dbReference type="InterPro" id="IPR051483">
    <property type="entry name" value="MAP7_domain-containing"/>
</dbReference>
<dbReference type="GeneID" id="108270039"/>
<evidence type="ECO:0000256" key="3">
    <source>
        <dbReference type="ARBA" id="ARBA00022490"/>
    </source>
</evidence>
<feature type="compositionally biased region" description="Polar residues" evidence="6">
    <location>
        <begin position="536"/>
        <end position="546"/>
    </location>
</feature>
<keyword evidence="5" id="KW-0206">Cytoskeleton</keyword>
<evidence type="ECO:0000256" key="1">
    <source>
        <dbReference type="ARBA" id="ARBA00004245"/>
    </source>
</evidence>
<gene>
    <name evidence="8" type="primary">map7a</name>
</gene>
<keyword evidence="7" id="KW-1185">Reference proteome</keyword>
<dbReference type="KEGG" id="ipu:108270039"/>
<proteinExistence type="inferred from homology"/>
<reference evidence="8" key="2">
    <citation type="submission" date="2025-08" db="UniProtKB">
        <authorList>
            <consortium name="RefSeq"/>
        </authorList>
    </citation>
    <scope>IDENTIFICATION</scope>
    <source>
        <tissue evidence="8">Blood</tissue>
    </source>
</reference>